<organism evidence="7 8">
    <name type="scientific">Romboutsia weinsteinii</name>
    <dbReference type="NCBI Taxonomy" id="2020949"/>
    <lineage>
        <taxon>Bacteria</taxon>
        <taxon>Bacillati</taxon>
        <taxon>Bacillota</taxon>
        <taxon>Clostridia</taxon>
        <taxon>Peptostreptococcales</taxon>
        <taxon>Peptostreptococcaceae</taxon>
        <taxon>Romboutsia</taxon>
    </lineage>
</organism>
<keyword evidence="7" id="KW-0378">Hydrolase</keyword>
<evidence type="ECO:0000256" key="4">
    <source>
        <dbReference type="ARBA" id="ARBA00023136"/>
    </source>
</evidence>
<dbReference type="AlphaFoldDB" id="A0A371J3S0"/>
<dbReference type="PANTHER" id="PTHR10806">
    <property type="entry name" value="SIGNAL PEPTIDASE COMPLEX CATALYTIC SUBUNIT SEC11"/>
    <property type="match status" value="1"/>
</dbReference>
<dbReference type="InterPro" id="IPR036286">
    <property type="entry name" value="LexA/Signal_pep-like_sf"/>
</dbReference>
<dbReference type="EC" id="3.4.21.89" evidence="5"/>
<evidence type="ECO:0000256" key="3">
    <source>
        <dbReference type="ARBA" id="ARBA00022989"/>
    </source>
</evidence>
<dbReference type="InterPro" id="IPR001733">
    <property type="entry name" value="Peptidase_S26B"/>
</dbReference>
<dbReference type="PANTHER" id="PTHR10806:SF6">
    <property type="entry name" value="SIGNAL PEPTIDASE COMPLEX CATALYTIC SUBUNIT SEC11"/>
    <property type="match status" value="1"/>
</dbReference>
<dbReference type="NCBIfam" id="TIGR02228">
    <property type="entry name" value="sigpep_I_arch"/>
    <property type="match status" value="1"/>
</dbReference>
<comment type="subcellular location">
    <subcellularLocation>
        <location evidence="1">Membrane</location>
    </subcellularLocation>
</comment>
<dbReference type="RefSeq" id="WP_094369223.1">
    <property type="nucleotide sequence ID" value="NZ_NOJY02000013.1"/>
</dbReference>
<dbReference type="Gene3D" id="2.10.109.10">
    <property type="entry name" value="Umud Fragment, subunit A"/>
    <property type="match status" value="1"/>
</dbReference>
<evidence type="ECO:0000256" key="2">
    <source>
        <dbReference type="ARBA" id="ARBA00022692"/>
    </source>
</evidence>
<sequence length="180" mass="20038">MDIKKVLNIAWDIIFYTFLIGSIVLTISISKTHNPGEGPSVFGYKFYTVLTESMSPTMNKGSLLIVKESKKQDIKVDDAITFFNEARTSVTTHRVKEVSNIDGKIKFTTQGDANNTVDPEQVDGDLLVGKVVFHVPFIGAMLEVIRENIKLVLGGLFLIIIITSIPNKHRKDKRKASSIN</sequence>
<evidence type="ECO:0000256" key="6">
    <source>
        <dbReference type="SAM" id="Phobius"/>
    </source>
</evidence>
<dbReference type="GO" id="GO:0016020">
    <property type="term" value="C:membrane"/>
    <property type="evidence" value="ECO:0007669"/>
    <property type="project" value="UniProtKB-SubCell"/>
</dbReference>
<dbReference type="GO" id="GO:0009003">
    <property type="term" value="F:signal peptidase activity"/>
    <property type="evidence" value="ECO:0007669"/>
    <property type="project" value="UniProtKB-EC"/>
</dbReference>
<gene>
    <name evidence="7" type="ORF">CHL78_009395</name>
</gene>
<dbReference type="GO" id="GO:0004252">
    <property type="term" value="F:serine-type endopeptidase activity"/>
    <property type="evidence" value="ECO:0007669"/>
    <property type="project" value="UniProtKB-UniRule"/>
</dbReference>
<dbReference type="CDD" id="cd06530">
    <property type="entry name" value="S26_SPase_I"/>
    <property type="match status" value="1"/>
</dbReference>
<evidence type="ECO:0000256" key="1">
    <source>
        <dbReference type="ARBA" id="ARBA00004370"/>
    </source>
</evidence>
<keyword evidence="8" id="KW-1185">Reference proteome</keyword>
<evidence type="ECO:0000313" key="7">
    <source>
        <dbReference type="EMBL" id="RDY27419.1"/>
    </source>
</evidence>
<feature type="transmembrane region" description="Helical" evidence="6">
    <location>
        <begin position="9"/>
        <end position="29"/>
    </location>
</feature>
<comment type="caution">
    <text evidence="7">The sequence shown here is derived from an EMBL/GenBank/DDBJ whole genome shotgun (WGS) entry which is preliminary data.</text>
</comment>
<protein>
    <recommendedName>
        <fullName evidence="5">Signal peptidase I</fullName>
        <ecNumber evidence="5">3.4.21.89</ecNumber>
    </recommendedName>
</protein>
<feature type="transmembrane region" description="Helical" evidence="6">
    <location>
        <begin position="149"/>
        <end position="165"/>
    </location>
</feature>
<dbReference type="SUPFAM" id="SSF51306">
    <property type="entry name" value="LexA/Signal peptidase"/>
    <property type="match status" value="1"/>
</dbReference>
<keyword evidence="2 6" id="KW-0812">Transmembrane</keyword>
<name>A0A371J3S0_9FIRM</name>
<evidence type="ECO:0000256" key="5">
    <source>
        <dbReference type="NCBIfam" id="TIGR02228"/>
    </source>
</evidence>
<accession>A0A371J3S0</accession>
<dbReference type="OrthoDB" id="1648066at2"/>
<keyword evidence="4 6" id="KW-0472">Membrane</keyword>
<dbReference type="GO" id="GO:0006465">
    <property type="term" value="P:signal peptide processing"/>
    <property type="evidence" value="ECO:0007669"/>
    <property type="project" value="UniProtKB-UniRule"/>
</dbReference>
<dbReference type="InterPro" id="IPR019533">
    <property type="entry name" value="Peptidase_S26"/>
</dbReference>
<dbReference type="EMBL" id="NOJY02000013">
    <property type="protein sequence ID" value="RDY27419.1"/>
    <property type="molecule type" value="Genomic_DNA"/>
</dbReference>
<evidence type="ECO:0000313" key="8">
    <source>
        <dbReference type="Proteomes" id="UP000215694"/>
    </source>
</evidence>
<proteinExistence type="predicted"/>
<reference evidence="7 8" key="1">
    <citation type="journal article" date="2017" name="Genome Announc.">
        <title>Draft Genome Sequence of Romboutsia weinsteinii sp. nov. Strain CCRI-19649(T) Isolated from Surface Water.</title>
        <authorList>
            <person name="Maheux A.F."/>
            <person name="Boudreau D.K."/>
            <person name="Berube E."/>
            <person name="Boissinot M."/>
            <person name="Cantin P."/>
            <person name="Raymond F."/>
            <person name="Corbeil J."/>
            <person name="Omar R.F."/>
            <person name="Bergeron M.G."/>
        </authorList>
    </citation>
    <scope>NUCLEOTIDE SEQUENCE [LARGE SCALE GENOMIC DNA]</scope>
    <source>
        <strain evidence="7 8">CCRI-19649</strain>
    </source>
</reference>
<dbReference type="Proteomes" id="UP000215694">
    <property type="component" value="Unassembled WGS sequence"/>
</dbReference>
<keyword evidence="3 6" id="KW-1133">Transmembrane helix</keyword>